<keyword evidence="2" id="KW-1185">Reference proteome</keyword>
<evidence type="ECO:0000313" key="1">
    <source>
        <dbReference type="EMBL" id="MFD1333786.1"/>
    </source>
</evidence>
<organism evidence="1 2">
    <name type="scientific">Methylopila musalis</name>
    <dbReference type="NCBI Taxonomy" id="1134781"/>
    <lineage>
        <taxon>Bacteria</taxon>
        <taxon>Pseudomonadati</taxon>
        <taxon>Pseudomonadota</taxon>
        <taxon>Alphaproteobacteria</taxon>
        <taxon>Hyphomicrobiales</taxon>
        <taxon>Methylopilaceae</taxon>
        <taxon>Methylopila</taxon>
    </lineage>
</organism>
<dbReference type="Gene3D" id="3.90.1150.180">
    <property type="match status" value="1"/>
</dbReference>
<evidence type="ECO:0000313" key="2">
    <source>
        <dbReference type="Proteomes" id="UP001597171"/>
    </source>
</evidence>
<dbReference type="Proteomes" id="UP001597171">
    <property type="component" value="Unassembled WGS sequence"/>
</dbReference>
<comment type="caution">
    <text evidence="1">The sequence shown here is derived from an EMBL/GenBank/DDBJ whole genome shotgun (WGS) entry which is preliminary data.</text>
</comment>
<reference evidence="2" key="1">
    <citation type="journal article" date="2019" name="Int. J. Syst. Evol. Microbiol.">
        <title>The Global Catalogue of Microorganisms (GCM) 10K type strain sequencing project: providing services to taxonomists for standard genome sequencing and annotation.</title>
        <authorList>
            <consortium name="The Broad Institute Genomics Platform"/>
            <consortium name="The Broad Institute Genome Sequencing Center for Infectious Disease"/>
            <person name="Wu L."/>
            <person name="Ma J."/>
        </authorList>
    </citation>
    <scope>NUCLEOTIDE SEQUENCE [LARGE SCALE GENOMIC DNA]</scope>
    <source>
        <strain evidence="2">CCUG 61696</strain>
    </source>
</reference>
<keyword evidence="1" id="KW-0808">Transferase</keyword>
<gene>
    <name evidence="1" type="ORF">ACFQ4O_17415</name>
</gene>
<protein>
    <submittedName>
        <fullName evidence="1">L-seryl-tRNA(Sec) selenium transferase</fullName>
    </submittedName>
</protein>
<feature type="non-terminal residue" evidence="1">
    <location>
        <position position="1"/>
    </location>
</feature>
<name>A0ABW3ZBX0_9HYPH</name>
<dbReference type="EMBL" id="JBHTMX010000339">
    <property type="protein sequence ID" value="MFD1333786.1"/>
    <property type="molecule type" value="Genomic_DNA"/>
</dbReference>
<sequence>GGRRSGSALLELAAAFRALATPVIGRIADERLIFDLRGLDDEAALVASLADLARARAEASRP</sequence>
<dbReference type="GO" id="GO:0016740">
    <property type="term" value="F:transferase activity"/>
    <property type="evidence" value="ECO:0007669"/>
    <property type="project" value="UniProtKB-KW"/>
</dbReference>
<proteinExistence type="predicted"/>
<accession>A0ABW3ZBX0</accession>